<dbReference type="SUPFAM" id="SSF52540">
    <property type="entry name" value="P-loop containing nucleoside triphosphate hydrolases"/>
    <property type="match status" value="1"/>
</dbReference>
<feature type="domain" description="DNA polymerase III delta subunit-like C-terminal" evidence="10">
    <location>
        <begin position="212"/>
        <end position="332"/>
    </location>
</feature>
<dbReference type="Pfam" id="PF06144">
    <property type="entry name" value="DNA_pol3_delta"/>
    <property type="match status" value="1"/>
</dbReference>
<accession>A0A8J3EW81</accession>
<dbReference type="Gene3D" id="1.20.272.10">
    <property type="match status" value="1"/>
</dbReference>
<dbReference type="Pfam" id="PF21694">
    <property type="entry name" value="DNA_pol3_delta_C"/>
    <property type="match status" value="1"/>
</dbReference>
<keyword evidence="6" id="KW-0239">DNA-directed DNA polymerase</keyword>
<dbReference type="InterPro" id="IPR027417">
    <property type="entry name" value="P-loop_NTPase"/>
</dbReference>
<dbReference type="Gene3D" id="3.40.50.300">
    <property type="entry name" value="P-loop containing nucleotide triphosphate hydrolases"/>
    <property type="match status" value="1"/>
</dbReference>
<feature type="domain" description="DNA polymerase III delta N-terminal" evidence="9">
    <location>
        <begin position="17"/>
        <end position="140"/>
    </location>
</feature>
<dbReference type="InterPro" id="IPR005790">
    <property type="entry name" value="DNA_polIII_delta"/>
</dbReference>
<dbReference type="PANTHER" id="PTHR34388:SF1">
    <property type="entry name" value="DNA POLYMERASE III SUBUNIT DELTA"/>
    <property type="match status" value="1"/>
</dbReference>
<keyword evidence="5" id="KW-0235">DNA replication</keyword>
<dbReference type="InterPro" id="IPR010372">
    <property type="entry name" value="DNA_pol3_delta_N"/>
</dbReference>
<dbReference type="EC" id="2.7.7.7" evidence="1"/>
<evidence type="ECO:0000256" key="7">
    <source>
        <dbReference type="ARBA" id="ARBA00034754"/>
    </source>
</evidence>
<dbReference type="AlphaFoldDB" id="A0A8J3EW81"/>
<dbReference type="Proteomes" id="UP000626244">
    <property type="component" value="Unassembled WGS sequence"/>
</dbReference>
<comment type="similarity">
    <text evidence="7">Belongs to the DNA polymerase HolA subunit family.</text>
</comment>
<proteinExistence type="inferred from homology"/>
<keyword evidence="3" id="KW-0808">Transferase</keyword>
<evidence type="ECO:0000256" key="6">
    <source>
        <dbReference type="ARBA" id="ARBA00022932"/>
    </source>
</evidence>
<comment type="catalytic activity">
    <reaction evidence="8">
        <text>DNA(n) + a 2'-deoxyribonucleoside 5'-triphosphate = DNA(n+1) + diphosphate</text>
        <dbReference type="Rhea" id="RHEA:22508"/>
        <dbReference type="Rhea" id="RHEA-COMP:17339"/>
        <dbReference type="Rhea" id="RHEA-COMP:17340"/>
        <dbReference type="ChEBI" id="CHEBI:33019"/>
        <dbReference type="ChEBI" id="CHEBI:61560"/>
        <dbReference type="ChEBI" id="CHEBI:173112"/>
        <dbReference type="EC" id="2.7.7.7"/>
    </reaction>
</comment>
<evidence type="ECO:0000313" key="11">
    <source>
        <dbReference type="EMBL" id="GGI10702.1"/>
    </source>
</evidence>
<evidence type="ECO:0000256" key="2">
    <source>
        <dbReference type="ARBA" id="ARBA00017703"/>
    </source>
</evidence>
<evidence type="ECO:0000259" key="10">
    <source>
        <dbReference type="Pfam" id="PF21694"/>
    </source>
</evidence>
<dbReference type="Gene3D" id="1.10.8.60">
    <property type="match status" value="1"/>
</dbReference>
<evidence type="ECO:0000259" key="9">
    <source>
        <dbReference type="Pfam" id="PF06144"/>
    </source>
</evidence>
<dbReference type="GO" id="GO:0003887">
    <property type="term" value="F:DNA-directed DNA polymerase activity"/>
    <property type="evidence" value="ECO:0007669"/>
    <property type="project" value="UniProtKB-KW"/>
</dbReference>
<evidence type="ECO:0000256" key="3">
    <source>
        <dbReference type="ARBA" id="ARBA00022679"/>
    </source>
</evidence>
<dbReference type="EMBL" id="BMHB01000001">
    <property type="protein sequence ID" value="GGI10702.1"/>
    <property type="molecule type" value="Genomic_DNA"/>
</dbReference>
<dbReference type="PANTHER" id="PTHR34388">
    <property type="entry name" value="DNA POLYMERASE III SUBUNIT DELTA"/>
    <property type="match status" value="1"/>
</dbReference>
<dbReference type="OrthoDB" id="9775929at2"/>
<name>A0A8J3EW81_9BACI</name>
<evidence type="ECO:0000313" key="12">
    <source>
        <dbReference type="Proteomes" id="UP000626244"/>
    </source>
</evidence>
<comment type="caution">
    <text evidence="11">The sequence shown here is derived from an EMBL/GenBank/DDBJ whole genome shotgun (WGS) entry which is preliminary data.</text>
</comment>
<reference evidence="12" key="1">
    <citation type="journal article" date="2019" name="Int. J. Syst. Evol. Microbiol.">
        <title>The Global Catalogue of Microorganisms (GCM) 10K type strain sequencing project: providing services to taxonomists for standard genome sequencing and annotation.</title>
        <authorList>
            <consortium name="The Broad Institute Genomics Platform"/>
            <consortium name="The Broad Institute Genome Sequencing Center for Infectious Disease"/>
            <person name="Wu L."/>
            <person name="Ma J."/>
        </authorList>
    </citation>
    <scope>NUCLEOTIDE SEQUENCE [LARGE SCALE GENOMIC DNA]</scope>
    <source>
        <strain evidence="12">CGMCC 1.14993</strain>
    </source>
</reference>
<dbReference type="GO" id="GO:0006261">
    <property type="term" value="P:DNA-templated DNA replication"/>
    <property type="evidence" value="ECO:0007669"/>
    <property type="project" value="TreeGrafter"/>
</dbReference>
<dbReference type="NCBIfam" id="TIGR01128">
    <property type="entry name" value="holA"/>
    <property type="match status" value="1"/>
</dbReference>
<organism evidence="11 12">
    <name type="scientific">Gottfriedia solisilvae</name>
    <dbReference type="NCBI Taxonomy" id="1516104"/>
    <lineage>
        <taxon>Bacteria</taxon>
        <taxon>Bacillati</taxon>
        <taxon>Bacillota</taxon>
        <taxon>Bacilli</taxon>
        <taxon>Bacillales</taxon>
        <taxon>Bacillaceae</taxon>
        <taxon>Gottfriedia</taxon>
    </lineage>
</organism>
<dbReference type="GO" id="GO:0003677">
    <property type="term" value="F:DNA binding"/>
    <property type="evidence" value="ECO:0007669"/>
    <property type="project" value="InterPro"/>
</dbReference>
<dbReference type="InterPro" id="IPR008921">
    <property type="entry name" value="DNA_pol3_clamp-load_cplx_C"/>
</dbReference>
<dbReference type="SUPFAM" id="SSF48019">
    <property type="entry name" value="post-AAA+ oligomerization domain-like"/>
    <property type="match status" value="1"/>
</dbReference>
<dbReference type="RefSeq" id="WP_158093177.1">
    <property type="nucleotide sequence ID" value="NZ_BMHB01000001.1"/>
</dbReference>
<evidence type="ECO:0000256" key="4">
    <source>
        <dbReference type="ARBA" id="ARBA00022695"/>
    </source>
</evidence>
<gene>
    <name evidence="11" type="primary">holA</name>
    <name evidence="11" type="ORF">GCM10007380_04130</name>
</gene>
<sequence>MITDLHKKLKKSVSPIYLLVGTEDFLLQEAENTIVKAALQGEIDDFNFQTYDLKEVFLGDALEDAQTPSFFGGHKVIIIKSCTFLTAQKEKNVQDVEPLFDYIENPSPFTTVVFVAPYEKLDERKKVTKALKKLVELVECHPVEVNNLDSWIKDQFTGNVIITNDGVESLKLLVGNNLSILKLECEKLQLFIGDEGEVNAELVELMVAKTIEQNIFSLIEKIAARQTTEALKILHELLYVGEEPIKVVALLASQIRLLYEIKQLSGNGYSNNQIASSVGVSPGRVFYGQKQSNLFQANELKEAIKLIAKADYNMKTGQGDKVLILEMLILQMNK</sequence>
<evidence type="ECO:0000256" key="5">
    <source>
        <dbReference type="ARBA" id="ARBA00022705"/>
    </source>
</evidence>
<protein>
    <recommendedName>
        <fullName evidence="2">DNA polymerase III subunit delta</fullName>
        <ecNumber evidence="1">2.7.7.7</ecNumber>
    </recommendedName>
</protein>
<dbReference type="GO" id="GO:0009360">
    <property type="term" value="C:DNA polymerase III complex"/>
    <property type="evidence" value="ECO:0007669"/>
    <property type="project" value="InterPro"/>
</dbReference>
<keyword evidence="4" id="KW-0548">Nucleotidyltransferase</keyword>
<evidence type="ECO:0000256" key="8">
    <source>
        <dbReference type="ARBA" id="ARBA00049244"/>
    </source>
</evidence>
<evidence type="ECO:0000256" key="1">
    <source>
        <dbReference type="ARBA" id="ARBA00012417"/>
    </source>
</evidence>
<dbReference type="InterPro" id="IPR048466">
    <property type="entry name" value="DNA_pol3_delta-like_C"/>
</dbReference>
<keyword evidence="12" id="KW-1185">Reference proteome</keyword>